<proteinExistence type="predicted"/>
<dbReference type="InterPro" id="IPR025595">
    <property type="entry name" value="PterinBD-DUF4346"/>
</dbReference>
<dbReference type="Pfam" id="PF14251">
    <property type="entry name" value="PterinBD-DUF4346"/>
    <property type="match status" value="1"/>
</dbReference>
<evidence type="ECO:0000259" key="1">
    <source>
        <dbReference type="Pfam" id="PF14251"/>
    </source>
</evidence>
<accession>A0A7C3KE69</accession>
<comment type="caution">
    <text evidence="2">The sequence shown here is derived from an EMBL/GenBank/DDBJ whole genome shotgun (WGS) entry which is preliminary data.</text>
</comment>
<reference evidence="2" key="1">
    <citation type="journal article" date="2020" name="mSystems">
        <title>Genome- and Community-Level Interaction Insights into Carbon Utilization and Element Cycling Functions of Hydrothermarchaeota in Hydrothermal Sediment.</title>
        <authorList>
            <person name="Zhou Z."/>
            <person name="Liu Y."/>
            <person name="Xu W."/>
            <person name="Pan J."/>
            <person name="Luo Z.H."/>
            <person name="Li M."/>
        </authorList>
    </citation>
    <scope>NUCLEOTIDE SEQUENCE [LARGE SCALE GENOMIC DNA]</scope>
    <source>
        <strain evidence="2">SpSt-418</strain>
    </source>
</reference>
<feature type="domain" description="DUF4346" evidence="1">
    <location>
        <begin position="22"/>
        <end position="127"/>
    </location>
</feature>
<dbReference type="PIRSF" id="PIRSF037673">
    <property type="entry name" value="UCP037673"/>
    <property type="match status" value="1"/>
</dbReference>
<sequence>MNAVIAEATAIDQALSNRHIDLDPGGYFVIYLDRDQHRILAKHYSNVINDRGIACDPETGKPLPCNVKVERTPTCVYSGRTAKEICVEIFEKNNPCPITMLDHAAYLGRELQRAEAALFTGQEYIQD</sequence>
<dbReference type="EMBL" id="DSRU01000110">
    <property type="protein sequence ID" value="HFM97745.1"/>
    <property type="molecule type" value="Genomic_DNA"/>
</dbReference>
<dbReference type="InterPro" id="IPR017260">
    <property type="entry name" value="UCP037673"/>
</dbReference>
<name>A0A7C3KE69_9CYAN</name>
<dbReference type="AlphaFoldDB" id="A0A7C3KE69"/>
<protein>
    <submittedName>
        <fullName evidence="2">DUF4346 domain-containing protein</fullName>
    </submittedName>
</protein>
<evidence type="ECO:0000313" key="2">
    <source>
        <dbReference type="EMBL" id="HFM97745.1"/>
    </source>
</evidence>
<gene>
    <name evidence="2" type="ORF">ENR64_08240</name>
</gene>
<organism evidence="2">
    <name type="scientific">Oscillatoriales cyanobacterium SpSt-418</name>
    <dbReference type="NCBI Taxonomy" id="2282169"/>
    <lineage>
        <taxon>Bacteria</taxon>
        <taxon>Bacillati</taxon>
        <taxon>Cyanobacteriota</taxon>
        <taxon>Cyanophyceae</taxon>
        <taxon>Oscillatoriophycideae</taxon>
        <taxon>Oscillatoriales</taxon>
    </lineage>
</organism>